<dbReference type="InterPro" id="IPR017452">
    <property type="entry name" value="GPCR_Rhodpsn_7TM"/>
</dbReference>
<evidence type="ECO:0000259" key="9">
    <source>
        <dbReference type="PROSITE" id="PS50262"/>
    </source>
</evidence>
<dbReference type="KEGG" id="vko:123017649"/>
<dbReference type="CTD" id="353345"/>
<evidence type="ECO:0000256" key="1">
    <source>
        <dbReference type="ARBA" id="ARBA00004141"/>
    </source>
</evidence>
<feature type="transmembrane region" description="Helical" evidence="8">
    <location>
        <begin position="138"/>
        <end position="163"/>
    </location>
</feature>
<dbReference type="Proteomes" id="UP000694545">
    <property type="component" value="Unplaced"/>
</dbReference>
<dbReference type="SUPFAM" id="SSF81321">
    <property type="entry name" value="Family A G protein-coupled receptor-like"/>
    <property type="match status" value="1"/>
</dbReference>
<dbReference type="GO" id="GO:0016020">
    <property type="term" value="C:membrane"/>
    <property type="evidence" value="ECO:0007669"/>
    <property type="project" value="UniProtKB-SubCell"/>
</dbReference>
<reference evidence="10" key="1">
    <citation type="submission" date="2025-08" db="UniProtKB">
        <authorList>
            <consortium name="Ensembl"/>
        </authorList>
    </citation>
    <scope>IDENTIFICATION</scope>
</reference>
<evidence type="ECO:0000256" key="2">
    <source>
        <dbReference type="ARBA" id="ARBA00022692"/>
    </source>
</evidence>
<name>A0A8D2J7M8_VARKO</name>
<evidence type="ECO:0000256" key="6">
    <source>
        <dbReference type="ARBA" id="ARBA00023170"/>
    </source>
</evidence>
<protein>
    <submittedName>
        <fullName evidence="10">G protein-coupled receptor 141</fullName>
    </submittedName>
</protein>
<dbReference type="InterPro" id="IPR000276">
    <property type="entry name" value="GPCR_Rhodpsn"/>
</dbReference>
<organism evidence="10 11">
    <name type="scientific">Varanus komodoensis</name>
    <name type="common">Komodo dragon</name>
    <dbReference type="NCBI Taxonomy" id="61221"/>
    <lineage>
        <taxon>Eukaryota</taxon>
        <taxon>Metazoa</taxon>
        <taxon>Chordata</taxon>
        <taxon>Craniata</taxon>
        <taxon>Vertebrata</taxon>
        <taxon>Euteleostomi</taxon>
        <taxon>Lepidosauria</taxon>
        <taxon>Squamata</taxon>
        <taxon>Bifurcata</taxon>
        <taxon>Unidentata</taxon>
        <taxon>Episquamata</taxon>
        <taxon>Toxicofera</taxon>
        <taxon>Anguimorpha</taxon>
        <taxon>Paleoanguimorpha</taxon>
        <taxon>Varanoidea</taxon>
        <taxon>Varanidae</taxon>
        <taxon>Varanus</taxon>
    </lineage>
</organism>
<accession>A0A8D2J7M8</accession>
<keyword evidence="6" id="KW-0675">Receptor</keyword>
<dbReference type="Pfam" id="PF00001">
    <property type="entry name" value="7tm_1"/>
    <property type="match status" value="1"/>
</dbReference>
<dbReference type="OrthoDB" id="9947118at2759"/>
<feature type="transmembrane region" description="Helical" evidence="8">
    <location>
        <begin position="237"/>
        <end position="258"/>
    </location>
</feature>
<keyword evidence="5 8" id="KW-0472">Membrane</keyword>
<dbReference type="GO" id="GO:0004930">
    <property type="term" value="F:G protein-coupled receptor activity"/>
    <property type="evidence" value="ECO:0007669"/>
    <property type="project" value="UniProtKB-KW"/>
</dbReference>
<keyword evidence="2 8" id="KW-0812">Transmembrane</keyword>
<dbReference type="GeneID" id="123017649"/>
<keyword evidence="4" id="KW-0297">G-protein coupled receptor</keyword>
<feature type="transmembrane region" description="Helical" evidence="8">
    <location>
        <begin position="105"/>
        <end position="126"/>
    </location>
</feature>
<evidence type="ECO:0000313" key="11">
    <source>
        <dbReference type="Proteomes" id="UP000694545"/>
    </source>
</evidence>
<dbReference type="PANTHER" id="PTHR24237:SF35">
    <property type="entry name" value="G-PROTEIN COUPLED RECEPTOR 141-RELATED"/>
    <property type="match status" value="1"/>
</dbReference>
<keyword evidence="3 8" id="KW-1133">Transmembrane helix</keyword>
<keyword evidence="11" id="KW-1185">Reference proteome</keyword>
<feature type="transmembrane region" description="Helical" evidence="8">
    <location>
        <begin position="270"/>
        <end position="292"/>
    </location>
</feature>
<sequence length="307" mass="35435">MATENETLNMTSGLHSLTDHHNTGNAFLIITYTIVFIGGVTGAITMSFLLLKMNTLSVTTTAIINLVVIHSLFLITVPFRLYYYSTDKWIFGFFFCRFVSIMVHLHMYLTFLFYVIVLVIRGLIFFQWKDKVEFYRNLHAVATSTAVWILALLTIVPVMLLWYGQSGDYHDSKCFTFQQEFKMDSVKAVNYTIIAVVLIITLILLGLQTFIVLKVVRKVSGSVWSHQEFRAQLKSMCFVCVIIFCFLPHHIFRIYYIQYVNNKQYSESHIYNEICLSITSISCLDLFSFGIFGNKLLRQKICSCSCC</sequence>
<comment type="subcellular location">
    <subcellularLocation>
        <location evidence="1">Membrane</location>
        <topology evidence="1">Multi-pass membrane protein</topology>
    </subcellularLocation>
</comment>
<dbReference type="GO" id="GO:0008142">
    <property type="term" value="F:oxysterol binding"/>
    <property type="evidence" value="ECO:0007669"/>
    <property type="project" value="InterPro"/>
</dbReference>
<dbReference type="InterPro" id="IPR047160">
    <property type="entry name" value="GP183-like"/>
</dbReference>
<evidence type="ECO:0000313" key="10">
    <source>
        <dbReference type="Ensembl" id="ENSVKKP00000010652.1"/>
    </source>
</evidence>
<evidence type="ECO:0000256" key="7">
    <source>
        <dbReference type="ARBA" id="ARBA00023224"/>
    </source>
</evidence>
<feature type="domain" description="G-protein coupled receptors family 1 profile" evidence="9">
    <location>
        <begin position="41"/>
        <end position="255"/>
    </location>
</feature>
<evidence type="ECO:0000256" key="4">
    <source>
        <dbReference type="ARBA" id="ARBA00023040"/>
    </source>
</evidence>
<evidence type="ECO:0000256" key="5">
    <source>
        <dbReference type="ARBA" id="ARBA00023136"/>
    </source>
</evidence>
<dbReference type="AlphaFoldDB" id="A0A8D2J7M8"/>
<feature type="transmembrane region" description="Helical" evidence="8">
    <location>
        <begin position="191"/>
        <end position="216"/>
    </location>
</feature>
<feature type="transmembrane region" description="Helical" evidence="8">
    <location>
        <begin position="26"/>
        <end position="51"/>
    </location>
</feature>
<evidence type="ECO:0000256" key="3">
    <source>
        <dbReference type="ARBA" id="ARBA00022989"/>
    </source>
</evidence>
<dbReference type="PANTHER" id="PTHR24237">
    <property type="entry name" value="G-PROTEIN COUPLED RECEPTOR"/>
    <property type="match status" value="1"/>
</dbReference>
<dbReference type="Ensembl" id="ENSVKKT00000010910.1">
    <property type="protein sequence ID" value="ENSVKKP00000010652.1"/>
    <property type="gene ID" value="ENSVKKG00000007482.1"/>
</dbReference>
<dbReference type="PRINTS" id="PR01157">
    <property type="entry name" value="P2YPURNOCPTR"/>
</dbReference>
<feature type="transmembrane region" description="Helical" evidence="8">
    <location>
        <begin position="63"/>
        <end position="85"/>
    </location>
</feature>
<dbReference type="PROSITE" id="PS50262">
    <property type="entry name" value="G_PROTEIN_RECEP_F1_2"/>
    <property type="match status" value="1"/>
</dbReference>
<gene>
    <name evidence="10" type="primary">GPR141</name>
</gene>
<reference evidence="10" key="2">
    <citation type="submission" date="2025-09" db="UniProtKB">
        <authorList>
            <consortium name="Ensembl"/>
        </authorList>
    </citation>
    <scope>IDENTIFICATION</scope>
</reference>
<dbReference type="Gene3D" id="1.20.1070.10">
    <property type="entry name" value="Rhodopsin 7-helix transmembrane proteins"/>
    <property type="match status" value="1"/>
</dbReference>
<dbReference type="OMA" id="FRIYYLY"/>
<proteinExistence type="predicted"/>
<dbReference type="RefSeq" id="XP_044275071.1">
    <property type="nucleotide sequence ID" value="XM_044419136.1"/>
</dbReference>
<evidence type="ECO:0000256" key="8">
    <source>
        <dbReference type="SAM" id="Phobius"/>
    </source>
</evidence>
<keyword evidence="7" id="KW-0807">Transducer</keyword>